<evidence type="ECO:0000313" key="2">
    <source>
        <dbReference type="Proteomes" id="UP000198546"/>
    </source>
</evidence>
<dbReference type="AlphaFoldDB" id="A0A1G6W9L8"/>
<organism evidence="1 2">
    <name type="scientific">Auraticoccus monumenti</name>
    <dbReference type="NCBI Taxonomy" id="675864"/>
    <lineage>
        <taxon>Bacteria</taxon>
        <taxon>Bacillati</taxon>
        <taxon>Actinomycetota</taxon>
        <taxon>Actinomycetes</taxon>
        <taxon>Propionibacteriales</taxon>
        <taxon>Propionibacteriaceae</taxon>
        <taxon>Auraticoccus</taxon>
    </lineage>
</organism>
<gene>
    <name evidence="1" type="ORF">SAMN04489747_1367</name>
</gene>
<dbReference type="EMBL" id="LT629688">
    <property type="protein sequence ID" value="SDD61736.1"/>
    <property type="molecule type" value="Genomic_DNA"/>
</dbReference>
<keyword evidence="2" id="KW-1185">Reference proteome</keyword>
<sequence length="216" mass="24202">MTTYRNALDGYDAVHGFRMEGEGEVSFPRGRMRLSSRRPAEEGQAANIVFWCPEEFGPDLRVSWSFWPLVEPGLAIAFVSARGHGDRDLFDPSLAPRTGPYEQYHSGDLDCYHVSYFRRRWPEERRFHTCNLRRSHGFHLVAQGADPIPDVADADGPYRVTVQVLRGRVGVDVDGLPLLDWQDDGSLGPALTGGKVGFRQMAPLVAEYADLEVVPL</sequence>
<dbReference type="SUPFAM" id="SSF49899">
    <property type="entry name" value="Concanavalin A-like lectins/glucanases"/>
    <property type="match status" value="1"/>
</dbReference>
<accession>A0A1G6W9L8</accession>
<dbReference type="STRING" id="675864.SAMN04489747_1367"/>
<reference evidence="1 2" key="1">
    <citation type="submission" date="2016-10" db="EMBL/GenBank/DDBJ databases">
        <authorList>
            <person name="de Groot N.N."/>
        </authorList>
    </citation>
    <scope>NUCLEOTIDE SEQUENCE [LARGE SCALE GENOMIC DNA]</scope>
    <source>
        <strain evidence="1 2">MON 2.2</strain>
    </source>
</reference>
<dbReference type="Gene3D" id="2.60.120.200">
    <property type="match status" value="1"/>
</dbReference>
<name>A0A1G6W9L8_9ACTN</name>
<protein>
    <recommendedName>
        <fullName evidence="3">DUF1961 family protein</fullName>
    </recommendedName>
</protein>
<dbReference type="Pfam" id="PF09224">
    <property type="entry name" value="DUF1961"/>
    <property type="match status" value="1"/>
</dbReference>
<dbReference type="RefSeq" id="WP_090591824.1">
    <property type="nucleotide sequence ID" value="NZ_LT629688.1"/>
</dbReference>
<dbReference type="OrthoDB" id="7171052at2"/>
<evidence type="ECO:0008006" key="3">
    <source>
        <dbReference type="Google" id="ProtNLM"/>
    </source>
</evidence>
<proteinExistence type="predicted"/>
<evidence type="ECO:0000313" key="1">
    <source>
        <dbReference type="EMBL" id="SDD61736.1"/>
    </source>
</evidence>
<dbReference type="InterPro" id="IPR013320">
    <property type="entry name" value="ConA-like_dom_sf"/>
</dbReference>
<dbReference type="Proteomes" id="UP000198546">
    <property type="component" value="Chromosome i"/>
</dbReference>
<dbReference type="InterPro" id="IPR015305">
    <property type="entry name" value="DUF1961"/>
</dbReference>